<protein>
    <recommendedName>
        <fullName evidence="2">DUF4283 domain-containing protein</fullName>
    </recommendedName>
</protein>
<dbReference type="PANTHER" id="PTHR31286">
    <property type="entry name" value="GLYCINE-RICH CELL WALL STRUCTURAL PROTEIN 1.8-LIKE"/>
    <property type="match status" value="1"/>
</dbReference>
<name>A0A445DGG9_ARAHY</name>
<keyword evidence="4" id="KW-1185">Reference proteome</keyword>
<dbReference type="Proteomes" id="UP000289738">
    <property type="component" value="Chromosome A04"/>
</dbReference>
<reference evidence="3 4" key="1">
    <citation type="submission" date="2019-01" db="EMBL/GenBank/DDBJ databases">
        <title>Sequencing of cultivated peanut Arachis hypogaea provides insights into genome evolution and oil improvement.</title>
        <authorList>
            <person name="Chen X."/>
        </authorList>
    </citation>
    <scope>NUCLEOTIDE SEQUENCE [LARGE SCALE GENOMIC DNA]</scope>
    <source>
        <strain evidence="4">cv. Fuhuasheng</strain>
        <tissue evidence="3">Leaves</tissue>
    </source>
</reference>
<dbReference type="Pfam" id="PF14111">
    <property type="entry name" value="DUF4283"/>
    <property type="match status" value="1"/>
</dbReference>
<dbReference type="PANTHER" id="PTHR31286:SF99">
    <property type="entry name" value="DUF4283 DOMAIN-CONTAINING PROTEIN"/>
    <property type="match status" value="1"/>
</dbReference>
<dbReference type="STRING" id="3818.A0A445DGG9"/>
<comment type="caution">
    <text evidence="3">The sequence shown here is derived from an EMBL/GenBank/DDBJ whole genome shotgun (WGS) entry which is preliminary data.</text>
</comment>
<sequence>MWSKQGSIEVVDIGNDFFIVRFYSQENLDFALTGGPRKIIDHYLTLCFWKPDLNPNETIVEKIAPWVHLPGKVQREVAHLCIELNITKLLVSQYSINGHRYFIEYEGIHNICFNCGLVGHDRSNHSKLHGLQQPNPKIPSENKGEKEGEKMNRQEGKATGKDNLGINTNDKGKGVIREKGEAYGPWMVVAKTMQGKRTTRMDKGTGSGAN</sequence>
<accession>A0A445DGG9</accession>
<evidence type="ECO:0000313" key="4">
    <source>
        <dbReference type="Proteomes" id="UP000289738"/>
    </source>
</evidence>
<evidence type="ECO:0000256" key="1">
    <source>
        <dbReference type="SAM" id="MobiDB-lite"/>
    </source>
</evidence>
<feature type="region of interest" description="Disordered" evidence="1">
    <location>
        <begin position="126"/>
        <end position="177"/>
    </location>
</feature>
<gene>
    <name evidence="3" type="ORF">Ahy_A04g019675</name>
</gene>
<evidence type="ECO:0000313" key="3">
    <source>
        <dbReference type="EMBL" id="RYR62246.1"/>
    </source>
</evidence>
<dbReference type="EMBL" id="SDMP01000004">
    <property type="protein sequence ID" value="RYR62246.1"/>
    <property type="molecule type" value="Genomic_DNA"/>
</dbReference>
<feature type="compositionally biased region" description="Basic and acidic residues" evidence="1">
    <location>
        <begin position="140"/>
        <end position="160"/>
    </location>
</feature>
<dbReference type="InterPro" id="IPR040256">
    <property type="entry name" value="At4g02000-like"/>
</dbReference>
<proteinExistence type="predicted"/>
<evidence type="ECO:0000259" key="2">
    <source>
        <dbReference type="Pfam" id="PF14111"/>
    </source>
</evidence>
<feature type="domain" description="DUF4283" evidence="2">
    <location>
        <begin position="1"/>
        <end position="57"/>
    </location>
</feature>
<organism evidence="3 4">
    <name type="scientific">Arachis hypogaea</name>
    <name type="common">Peanut</name>
    <dbReference type="NCBI Taxonomy" id="3818"/>
    <lineage>
        <taxon>Eukaryota</taxon>
        <taxon>Viridiplantae</taxon>
        <taxon>Streptophyta</taxon>
        <taxon>Embryophyta</taxon>
        <taxon>Tracheophyta</taxon>
        <taxon>Spermatophyta</taxon>
        <taxon>Magnoliopsida</taxon>
        <taxon>eudicotyledons</taxon>
        <taxon>Gunneridae</taxon>
        <taxon>Pentapetalae</taxon>
        <taxon>rosids</taxon>
        <taxon>fabids</taxon>
        <taxon>Fabales</taxon>
        <taxon>Fabaceae</taxon>
        <taxon>Papilionoideae</taxon>
        <taxon>50 kb inversion clade</taxon>
        <taxon>dalbergioids sensu lato</taxon>
        <taxon>Dalbergieae</taxon>
        <taxon>Pterocarpus clade</taxon>
        <taxon>Arachis</taxon>
    </lineage>
</organism>
<dbReference type="InterPro" id="IPR025558">
    <property type="entry name" value="DUF4283"/>
</dbReference>
<dbReference type="AlphaFoldDB" id="A0A445DGG9"/>